<dbReference type="SUPFAM" id="SSF46785">
    <property type="entry name" value="Winged helix' DNA-binding domain"/>
    <property type="match status" value="1"/>
</dbReference>
<comment type="caution">
    <text evidence="3">The sequence shown here is derived from an EMBL/GenBank/DDBJ whole genome shotgun (WGS) entry which is preliminary data.</text>
</comment>
<dbReference type="InterPro" id="IPR058192">
    <property type="entry name" value="WHD_ROQ1-like"/>
</dbReference>
<feature type="domain" description="Disease resistance protein Roq1-like winged-helix" evidence="2">
    <location>
        <begin position="9"/>
        <end position="78"/>
    </location>
</feature>
<gene>
    <name evidence="3" type="ORF">PIB30_001743</name>
</gene>
<organism evidence="3 4">
    <name type="scientific">Stylosanthes scabra</name>
    <dbReference type="NCBI Taxonomy" id="79078"/>
    <lineage>
        <taxon>Eukaryota</taxon>
        <taxon>Viridiplantae</taxon>
        <taxon>Streptophyta</taxon>
        <taxon>Embryophyta</taxon>
        <taxon>Tracheophyta</taxon>
        <taxon>Spermatophyta</taxon>
        <taxon>Magnoliopsida</taxon>
        <taxon>eudicotyledons</taxon>
        <taxon>Gunneridae</taxon>
        <taxon>Pentapetalae</taxon>
        <taxon>rosids</taxon>
        <taxon>fabids</taxon>
        <taxon>Fabales</taxon>
        <taxon>Fabaceae</taxon>
        <taxon>Papilionoideae</taxon>
        <taxon>50 kb inversion clade</taxon>
        <taxon>dalbergioids sensu lato</taxon>
        <taxon>Dalbergieae</taxon>
        <taxon>Pterocarpus clade</taxon>
        <taxon>Stylosanthes</taxon>
    </lineage>
</organism>
<dbReference type="SUPFAM" id="SSF52058">
    <property type="entry name" value="L domain-like"/>
    <property type="match status" value="1"/>
</dbReference>
<dbReference type="InterPro" id="IPR032675">
    <property type="entry name" value="LRR_dom_sf"/>
</dbReference>
<dbReference type="Proteomes" id="UP001341840">
    <property type="component" value="Unassembled WGS sequence"/>
</dbReference>
<name>A0ABU6V221_9FABA</name>
<reference evidence="3 4" key="1">
    <citation type="journal article" date="2023" name="Plants (Basel)">
        <title>Bridging the Gap: Combining Genomics and Transcriptomics Approaches to Understand Stylosanthes scabra, an Orphan Legume from the Brazilian Caatinga.</title>
        <authorList>
            <person name="Ferreira-Neto J.R.C."/>
            <person name="da Silva M.D."/>
            <person name="Binneck E."/>
            <person name="de Melo N.F."/>
            <person name="da Silva R.H."/>
            <person name="de Melo A.L.T.M."/>
            <person name="Pandolfi V."/>
            <person name="Bustamante F.O."/>
            <person name="Brasileiro-Vidal A.C."/>
            <person name="Benko-Iseppon A.M."/>
        </authorList>
    </citation>
    <scope>NUCLEOTIDE SEQUENCE [LARGE SCALE GENOMIC DNA]</scope>
    <source>
        <tissue evidence="3">Leaves</tissue>
    </source>
</reference>
<dbReference type="InterPro" id="IPR044974">
    <property type="entry name" value="Disease_R_plants"/>
</dbReference>
<dbReference type="InterPro" id="IPR036390">
    <property type="entry name" value="WH_DNA-bd_sf"/>
</dbReference>
<dbReference type="PANTHER" id="PTHR11017:SF271">
    <property type="entry name" value="DISEASE RESISTANCE PROTEIN (TIR-NBS-LRR CLASS) FAMILY"/>
    <property type="match status" value="1"/>
</dbReference>
<protein>
    <recommendedName>
        <fullName evidence="2">Disease resistance protein Roq1-like winged-helix domain-containing protein</fullName>
    </recommendedName>
</protein>
<accession>A0ABU6V221</accession>
<keyword evidence="1" id="KW-0677">Repeat</keyword>
<evidence type="ECO:0000313" key="3">
    <source>
        <dbReference type="EMBL" id="MED6167319.1"/>
    </source>
</evidence>
<evidence type="ECO:0000313" key="4">
    <source>
        <dbReference type="Proteomes" id="UP001341840"/>
    </source>
</evidence>
<evidence type="ECO:0000259" key="2">
    <source>
        <dbReference type="Pfam" id="PF23282"/>
    </source>
</evidence>
<dbReference type="EMBL" id="JASCZI010151038">
    <property type="protein sequence ID" value="MED6167319.1"/>
    <property type="molecule type" value="Genomic_DNA"/>
</dbReference>
<dbReference type="Pfam" id="PF23282">
    <property type="entry name" value="WHD_ROQ1"/>
    <property type="match status" value="1"/>
</dbReference>
<keyword evidence="4" id="KW-1185">Reference proteome</keyword>
<dbReference type="PANTHER" id="PTHR11017">
    <property type="entry name" value="LEUCINE-RICH REPEAT-CONTAINING PROTEIN"/>
    <property type="match status" value="1"/>
</dbReference>
<sequence>MSFDGLNDDKEKAIFLDIACFFIGMDRKDVIQILNDCGLFAEIGLSVLVERSLVVVDKKNRLGMHDLLRDMGREVIHEKMPNEPGMHSRIWNPNEALHILKNAKGDQNIEELALKLSRTENVDTKAFEKMIKLRLLQLSGVKLVGNFKYISRDLRLLSWQEFPFSDTPKECDQGNLVAIELEYNNLTKVWQKAQNDKLEEDLEPMKSLRTLKAENTGIKQLPYAWARLKNIGFIFVWL</sequence>
<evidence type="ECO:0000256" key="1">
    <source>
        <dbReference type="ARBA" id="ARBA00022737"/>
    </source>
</evidence>
<proteinExistence type="predicted"/>
<dbReference type="Gene3D" id="3.80.10.10">
    <property type="entry name" value="Ribonuclease Inhibitor"/>
    <property type="match status" value="1"/>
</dbReference>